<comment type="domain">
    <text evidence="2">The jas domain is required for interaction with COI1.</text>
</comment>
<dbReference type="Pfam" id="PF06200">
    <property type="entry name" value="tify"/>
    <property type="match status" value="1"/>
</dbReference>
<dbReference type="GO" id="GO:2000022">
    <property type="term" value="P:regulation of jasmonic acid mediated signaling pathway"/>
    <property type="evidence" value="ECO:0007669"/>
    <property type="project" value="UniProtKB-UniRule"/>
</dbReference>
<comment type="function">
    <text evidence="2">Repressor of jasmonate responses.</text>
</comment>
<dbReference type="InterPro" id="IPR018467">
    <property type="entry name" value="CCT_CS"/>
</dbReference>
<gene>
    <name evidence="4" type="ORF">Nepgr_016934</name>
</gene>
<protein>
    <recommendedName>
        <fullName evidence="2">Protein TIFY</fullName>
    </recommendedName>
    <alternativeName>
        <fullName evidence="2">Jasmonate ZIM domain-containing protein</fullName>
    </alternativeName>
</protein>
<keyword evidence="2" id="KW-0539">Nucleus</keyword>
<dbReference type="AlphaFoldDB" id="A0AAD3SNH9"/>
<comment type="subcellular location">
    <subcellularLocation>
        <location evidence="2">Nucleus</location>
    </subcellularLocation>
</comment>
<feature type="domain" description="Tify" evidence="3">
    <location>
        <begin position="99"/>
        <end position="133"/>
    </location>
</feature>
<dbReference type="GO" id="GO:0005634">
    <property type="term" value="C:nucleus"/>
    <property type="evidence" value="ECO:0007669"/>
    <property type="project" value="UniProtKB-SubCell"/>
</dbReference>
<evidence type="ECO:0000256" key="1">
    <source>
        <dbReference type="ARBA" id="ARBA00008614"/>
    </source>
</evidence>
<evidence type="ECO:0000313" key="5">
    <source>
        <dbReference type="Proteomes" id="UP001279734"/>
    </source>
</evidence>
<dbReference type="EMBL" id="BSYO01000015">
    <property type="protein sequence ID" value="GMH15093.1"/>
    <property type="molecule type" value="Genomic_DNA"/>
</dbReference>
<dbReference type="InterPro" id="IPR010399">
    <property type="entry name" value="Tify_dom"/>
</dbReference>
<dbReference type="PROSITE" id="PS51320">
    <property type="entry name" value="TIFY"/>
    <property type="match status" value="1"/>
</dbReference>
<dbReference type="PANTHER" id="PTHR33077:SF5">
    <property type="entry name" value="PROTEIN TIFY 9"/>
    <property type="match status" value="1"/>
</dbReference>
<dbReference type="GO" id="GO:0031347">
    <property type="term" value="P:regulation of defense response"/>
    <property type="evidence" value="ECO:0007669"/>
    <property type="project" value="UniProtKB-UniRule"/>
</dbReference>
<comment type="caution">
    <text evidence="4">The sequence shown here is derived from an EMBL/GenBank/DDBJ whole genome shotgun (WGS) entry which is preliminary data.</text>
</comment>
<dbReference type="PANTHER" id="PTHR33077">
    <property type="entry name" value="PROTEIN TIFY 4A-RELATED-RELATED"/>
    <property type="match status" value="1"/>
</dbReference>
<dbReference type="SMART" id="SM00979">
    <property type="entry name" value="TIFY"/>
    <property type="match status" value="1"/>
</dbReference>
<evidence type="ECO:0000259" key="3">
    <source>
        <dbReference type="PROSITE" id="PS51320"/>
    </source>
</evidence>
<organism evidence="4 5">
    <name type="scientific">Nepenthes gracilis</name>
    <name type="common">Slender pitcher plant</name>
    <dbReference type="NCBI Taxonomy" id="150966"/>
    <lineage>
        <taxon>Eukaryota</taxon>
        <taxon>Viridiplantae</taxon>
        <taxon>Streptophyta</taxon>
        <taxon>Embryophyta</taxon>
        <taxon>Tracheophyta</taxon>
        <taxon>Spermatophyta</taxon>
        <taxon>Magnoliopsida</taxon>
        <taxon>eudicotyledons</taxon>
        <taxon>Gunneridae</taxon>
        <taxon>Pentapetalae</taxon>
        <taxon>Caryophyllales</taxon>
        <taxon>Nepenthaceae</taxon>
        <taxon>Nepenthes</taxon>
    </lineage>
</organism>
<proteinExistence type="inferred from homology"/>
<reference evidence="4" key="1">
    <citation type="submission" date="2023-05" db="EMBL/GenBank/DDBJ databases">
        <title>Nepenthes gracilis genome sequencing.</title>
        <authorList>
            <person name="Fukushima K."/>
        </authorList>
    </citation>
    <scope>NUCLEOTIDE SEQUENCE</scope>
    <source>
        <strain evidence="4">SING2019-196</strain>
    </source>
</reference>
<keyword evidence="5" id="KW-1185">Reference proteome</keyword>
<keyword evidence="2" id="KW-1184">Jasmonic acid signaling pathway</keyword>
<name>A0AAD3SNH9_NEPGR</name>
<dbReference type="Proteomes" id="UP001279734">
    <property type="component" value="Unassembled WGS sequence"/>
</dbReference>
<sequence>MSGAQLELDFFRMEKQSSVRPHLDRRRSFRGIQNAISKISPGVLKSVIASGSSTYASISESPENARLPPSMNSVSMGEQTFLPPPSPASNRLLRPLHEKSPETTPMTIFYGGKVCVYDLPRDQAERILKFATGRSFKNGVAEDQDTAASPPTEERDLLGALNGDLPIFRRKSLEGFLEKRRERLISVSPYYYDHAMASRPA</sequence>
<dbReference type="Pfam" id="PF09425">
    <property type="entry name" value="Jas_motif"/>
    <property type="match status" value="1"/>
</dbReference>
<evidence type="ECO:0000313" key="4">
    <source>
        <dbReference type="EMBL" id="GMH15093.1"/>
    </source>
</evidence>
<accession>A0AAD3SNH9</accession>
<dbReference type="GO" id="GO:0009611">
    <property type="term" value="P:response to wounding"/>
    <property type="evidence" value="ECO:0007669"/>
    <property type="project" value="UniProtKB-UniRule"/>
</dbReference>
<dbReference type="InterPro" id="IPR040390">
    <property type="entry name" value="TIFY/JAZ"/>
</dbReference>
<comment type="similarity">
    <text evidence="1 2">Belongs to the TIFY/JAZ family.</text>
</comment>
<evidence type="ECO:0000256" key="2">
    <source>
        <dbReference type="RuleBase" id="RU369065"/>
    </source>
</evidence>